<evidence type="ECO:0000313" key="2">
    <source>
        <dbReference type="Proteomes" id="UP000619761"/>
    </source>
</evidence>
<comment type="caution">
    <text evidence="1">The sequence shown here is derived from an EMBL/GenBank/DDBJ whole genome shotgun (WGS) entry which is preliminary data.</text>
</comment>
<evidence type="ECO:0008006" key="3">
    <source>
        <dbReference type="Google" id="ProtNLM"/>
    </source>
</evidence>
<reference evidence="2" key="1">
    <citation type="journal article" date="2019" name="Int. J. Syst. Evol. Microbiol.">
        <title>The Global Catalogue of Microorganisms (GCM) 10K type strain sequencing project: providing services to taxonomists for standard genome sequencing and annotation.</title>
        <authorList>
            <consortium name="The Broad Institute Genomics Platform"/>
            <consortium name="The Broad Institute Genome Sequencing Center for Infectious Disease"/>
            <person name="Wu L."/>
            <person name="Ma J."/>
        </authorList>
    </citation>
    <scope>NUCLEOTIDE SEQUENCE [LARGE SCALE GENOMIC DNA]</scope>
    <source>
        <strain evidence="2">KCTC 32239</strain>
    </source>
</reference>
<gene>
    <name evidence="1" type="ORF">GCM10011613_33430</name>
</gene>
<dbReference type="EMBL" id="BMYZ01000004">
    <property type="protein sequence ID" value="GGY85789.1"/>
    <property type="molecule type" value="Genomic_DNA"/>
</dbReference>
<accession>A0ABQ3BB04</accession>
<dbReference type="Pfam" id="PF11948">
    <property type="entry name" value="DUF3465"/>
    <property type="match status" value="1"/>
</dbReference>
<protein>
    <recommendedName>
        <fullName evidence="3">DUF3465 domain-containing protein</fullName>
    </recommendedName>
</protein>
<dbReference type="InterPro" id="IPR021856">
    <property type="entry name" value="DUF3465"/>
</dbReference>
<sequence length="183" mass="20304">MKNKLMLLIVLAGISTAVYRFLPADLKSRVDTQLHKVAQVTTRVSGVPSAAANPAQKKYVLDIPDTTASVQSGEAVDLVNAFMQHQSNVQVRAQGKVIKILFDDTKGSRHQRFIVRTEAGFTILIAHNIDLAPRINSLAEGDNVSFCGEYEWNEKGGVVHWTHRDPRGHHIAGWIKHKGVNYQ</sequence>
<proteinExistence type="predicted"/>
<organism evidence="1 2">
    <name type="scientific">Cellvibrio zantedeschiae</name>
    <dbReference type="NCBI Taxonomy" id="1237077"/>
    <lineage>
        <taxon>Bacteria</taxon>
        <taxon>Pseudomonadati</taxon>
        <taxon>Pseudomonadota</taxon>
        <taxon>Gammaproteobacteria</taxon>
        <taxon>Cellvibrionales</taxon>
        <taxon>Cellvibrionaceae</taxon>
        <taxon>Cellvibrio</taxon>
    </lineage>
</organism>
<keyword evidence="2" id="KW-1185">Reference proteome</keyword>
<dbReference type="Proteomes" id="UP000619761">
    <property type="component" value="Unassembled WGS sequence"/>
</dbReference>
<name>A0ABQ3BB04_9GAMM</name>
<dbReference type="RefSeq" id="WP_229838060.1">
    <property type="nucleotide sequence ID" value="NZ_BMYZ01000004.1"/>
</dbReference>
<evidence type="ECO:0000313" key="1">
    <source>
        <dbReference type="EMBL" id="GGY85789.1"/>
    </source>
</evidence>